<dbReference type="GeneID" id="80894478"/>
<keyword evidence="2" id="KW-1185">Reference proteome</keyword>
<dbReference type="AlphaFoldDB" id="A0A9W8UR81"/>
<dbReference type="Proteomes" id="UP001144673">
    <property type="component" value="Chromosome 1"/>
</dbReference>
<evidence type="ECO:0000313" key="2">
    <source>
        <dbReference type="Proteomes" id="UP001144673"/>
    </source>
</evidence>
<protein>
    <submittedName>
        <fullName evidence="1">Uncharacterized protein</fullName>
    </submittedName>
</protein>
<dbReference type="RefSeq" id="XP_056060612.1">
    <property type="nucleotide sequence ID" value="XM_056192387.1"/>
</dbReference>
<dbReference type="EMBL" id="JAJHUN010000001">
    <property type="protein sequence ID" value="KAJ4165697.1"/>
    <property type="molecule type" value="Genomic_DNA"/>
</dbReference>
<gene>
    <name evidence="1" type="ORF">LMH87_007319</name>
</gene>
<comment type="caution">
    <text evidence="1">The sequence shown here is derived from an EMBL/GenBank/DDBJ whole genome shotgun (WGS) entry which is preliminary data.</text>
</comment>
<accession>A0A9W8UR81</accession>
<reference evidence="1" key="1">
    <citation type="journal article" date="2023" name="Access Microbiol">
        <title>De-novo genome assembly for Akanthomyces muscarius, a biocontrol agent of insect agricultural pests.</title>
        <authorList>
            <person name="Erdos Z."/>
            <person name="Studholme D.J."/>
            <person name="Raymond B."/>
            <person name="Sharma M."/>
        </authorList>
    </citation>
    <scope>NUCLEOTIDE SEQUENCE</scope>
    <source>
        <strain evidence="1">Ve6</strain>
    </source>
</reference>
<name>A0A9W8UR81_AKAMU</name>
<organism evidence="1 2">
    <name type="scientific">Akanthomyces muscarius</name>
    <name type="common">Entomopathogenic fungus</name>
    <name type="synonym">Lecanicillium muscarium</name>
    <dbReference type="NCBI Taxonomy" id="2231603"/>
    <lineage>
        <taxon>Eukaryota</taxon>
        <taxon>Fungi</taxon>
        <taxon>Dikarya</taxon>
        <taxon>Ascomycota</taxon>
        <taxon>Pezizomycotina</taxon>
        <taxon>Sordariomycetes</taxon>
        <taxon>Hypocreomycetidae</taxon>
        <taxon>Hypocreales</taxon>
        <taxon>Cordycipitaceae</taxon>
        <taxon>Akanthomyces</taxon>
    </lineage>
</organism>
<evidence type="ECO:0000313" key="1">
    <source>
        <dbReference type="EMBL" id="KAJ4165697.1"/>
    </source>
</evidence>
<proteinExistence type="predicted"/>
<sequence>MVIPSHPARCPLKDRLHSKDKWILKDLKCRVLLKDRCLRKDRCFIKDTWPFKDIWRFKDNLRDLKDRALFSGRLRRTQYSSPYSMVDL</sequence>